<dbReference type="KEGG" id="ecu:ECU09_0550"/>
<dbReference type="RefSeq" id="NP_001402308.1">
    <property type="nucleotide sequence ID" value="NM_001415359.1"/>
</dbReference>
<evidence type="ECO:0000259" key="7">
    <source>
        <dbReference type="Pfam" id="PF03388"/>
    </source>
</evidence>
<dbReference type="GO" id="GO:0005537">
    <property type="term" value="F:D-mannose binding"/>
    <property type="evidence" value="ECO:0007669"/>
    <property type="project" value="TreeGrafter"/>
</dbReference>
<dbReference type="GeneID" id="860393"/>
<evidence type="ECO:0000256" key="4">
    <source>
        <dbReference type="ARBA" id="ARBA00022989"/>
    </source>
</evidence>
<dbReference type="Gene3D" id="2.60.120.200">
    <property type="match status" value="1"/>
</dbReference>
<dbReference type="HOGENOM" id="CLU_1026828_0_0_1"/>
<dbReference type="STRING" id="284813.Q8SQP1"/>
<reference evidence="8 9" key="1">
    <citation type="journal article" date="2001" name="Nature">
        <title>Genome sequence and gene compaction of the eukaryote parasite Encephalitozoon cuniculi.</title>
        <authorList>
            <person name="Katinka M.D."/>
            <person name="Duprat S."/>
            <person name="Cornillot E."/>
            <person name="Metenier G."/>
            <person name="Thomarat F."/>
            <person name="Prensier G."/>
            <person name="Barbe V."/>
            <person name="Peyretaillade E."/>
            <person name="Brottier P."/>
            <person name="Wincker P."/>
            <person name="Delbac F."/>
            <person name="El Alaoui H."/>
            <person name="Peyret P."/>
            <person name="Saurin W."/>
            <person name="Gouy M."/>
            <person name="Weissenbach J."/>
            <person name="Vivares C.P."/>
        </authorList>
    </citation>
    <scope>NUCLEOTIDE SEQUENCE [LARGE SCALE GENOMIC DNA]</scope>
    <source>
        <strain evidence="8 9">GB-M1</strain>
    </source>
</reference>
<dbReference type="Proteomes" id="UP000000819">
    <property type="component" value="Chromosome IX"/>
</dbReference>
<dbReference type="InterPro" id="IPR013320">
    <property type="entry name" value="ConA-like_dom_sf"/>
</dbReference>
<dbReference type="GO" id="GO:0030134">
    <property type="term" value="C:COPII-coated ER to Golgi transport vesicle"/>
    <property type="evidence" value="ECO:0007669"/>
    <property type="project" value="TreeGrafter"/>
</dbReference>
<dbReference type="AlphaFoldDB" id="Q8SQP1"/>
<keyword evidence="2 6" id="KW-0812">Transmembrane</keyword>
<evidence type="ECO:0000313" key="8">
    <source>
        <dbReference type="EMBL" id="CAD27027.2"/>
    </source>
</evidence>
<evidence type="ECO:0000256" key="2">
    <source>
        <dbReference type="ARBA" id="ARBA00022692"/>
    </source>
</evidence>
<dbReference type="GO" id="GO:0000139">
    <property type="term" value="C:Golgi membrane"/>
    <property type="evidence" value="ECO:0007669"/>
    <property type="project" value="TreeGrafter"/>
</dbReference>
<name>Q8SQP1_ENCCU</name>
<dbReference type="GO" id="GO:0006888">
    <property type="term" value="P:endoplasmic reticulum to Golgi vesicle-mediated transport"/>
    <property type="evidence" value="ECO:0007669"/>
    <property type="project" value="TreeGrafter"/>
</dbReference>
<comment type="subcellular location">
    <subcellularLocation>
        <location evidence="1">Membrane</location>
        <topology evidence="1">Single-pass type I membrane protein</topology>
    </subcellularLocation>
</comment>
<dbReference type="OrthoDB" id="270293at2759"/>
<accession>Q8SQP1</accession>
<dbReference type="VEuPathDB" id="MicrosporidiaDB:ECU09_0550"/>
<feature type="transmembrane region" description="Helical" evidence="6">
    <location>
        <begin position="248"/>
        <end position="265"/>
    </location>
</feature>
<evidence type="ECO:0000313" key="9">
    <source>
        <dbReference type="Proteomes" id="UP000000819"/>
    </source>
</evidence>
<evidence type="ECO:0000256" key="3">
    <source>
        <dbReference type="ARBA" id="ARBA00022729"/>
    </source>
</evidence>
<dbReference type="InterPro" id="IPR005052">
    <property type="entry name" value="Lectin_leg"/>
</dbReference>
<keyword evidence="5 6" id="KW-0472">Membrane</keyword>
<dbReference type="InParanoid" id="Q8SQP1"/>
<dbReference type="GO" id="GO:0005789">
    <property type="term" value="C:endoplasmic reticulum membrane"/>
    <property type="evidence" value="ECO:0007669"/>
    <property type="project" value="TreeGrafter"/>
</dbReference>
<evidence type="ECO:0000256" key="1">
    <source>
        <dbReference type="ARBA" id="ARBA00004479"/>
    </source>
</evidence>
<dbReference type="GO" id="GO:0005793">
    <property type="term" value="C:endoplasmic reticulum-Golgi intermediate compartment"/>
    <property type="evidence" value="ECO:0007669"/>
    <property type="project" value="TreeGrafter"/>
</dbReference>
<keyword evidence="4 6" id="KW-1133">Transmembrane helix</keyword>
<dbReference type="PANTHER" id="PTHR12223:SF28">
    <property type="entry name" value="LECTIN, MANNOSE BINDING 1 LIKE"/>
    <property type="match status" value="1"/>
</dbReference>
<keyword evidence="3" id="KW-0732">Signal</keyword>
<proteinExistence type="predicted"/>
<organism evidence="8 9">
    <name type="scientific">Encephalitozoon cuniculi (strain GB-M1)</name>
    <name type="common">Microsporidian parasite</name>
    <dbReference type="NCBI Taxonomy" id="284813"/>
    <lineage>
        <taxon>Eukaryota</taxon>
        <taxon>Fungi</taxon>
        <taxon>Fungi incertae sedis</taxon>
        <taxon>Microsporidia</taxon>
        <taxon>Unikaryonidae</taxon>
        <taxon>Encephalitozoon</taxon>
    </lineage>
</organism>
<protein>
    <submittedName>
        <fullName evidence="8">VIP36-LIKE VESICULAR INTEGRAL MEMBRANE PROTEIN</fullName>
    </submittedName>
</protein>
<dbReference type="EMBL" id="AL590451">
    <property type="protein sequence ID" value="CAD27027.2"/>
    <property type="molecule type" value="Genomic_DNA"/>
</dbReference>
<feature type="domain" description="L-type lectin-like" evidence="7">
    <location>
        <begin position="18"/>
        <end position="218"/>
    </location>
</feature>
<reference evidence="8 9" key="2">
    <citation type="journal article" date="2009" name="BMC Genomics">
        <title>Identification of transcriptional signals in Encephalitozoon cuniculi widespread among Microsporidia phylum: support for accurate structural genome annotation.</title>
        <authorList>
            <person name="Peyretaillade E."/>
            <person name="Goncalves O."/>
            <person name="Terrat S."/>
            <person name="Dugat-Bony E."/>
            <person name="Wincker P."/>
            <person name="Cornman R.S."/>
            <person name="Evans J.D."/>
            <person name="Delbac F."/>
            <person name="Peyret P."/>
        </authorList>
    </citation>
    <scope>NUCLEOTIDE SEQUENCE [LARGE SCALE GENOMIC DNA]</scope>
    <source>
        <strain evidence="8 9">GB-M1</strain>
    </source>
</reference>
<keyword evidence="9" id="KW-1185">Reference proteome</keyword>
<dbReference type="PANTHER" id="PTHR12223">
    <property type="entry name" value="VESICULAR MANNOSE-BINDING LECTIN"/>
    <property type="match status" value="1"/>
</dbReference>
<evidence type="ECO:0000256" key="5">
    <source>
        <dbReference type="ARBA" id="ARBA00023136"/>
    </source>
</evidence>
<evidence type="ECO:0000256" key="6">
    <source>
        <dbReference type="SAM" id="Phobius"/>
    </source>
</evidence>
<dbReference type="InterPro" id="IPR051136">
    <property type="entry name" value="Intracellular_Lectin-GPT"/>
</dbReference>
<dbReference type="Pfam" id="PF03388">
    <property type="entry name" value="Lectin_leg-like"/>
    <property type="match status" value="1"/>
</dbReference>
<gene>
    <name evidence="8" type="ordered locus">ECU09_0550</name>
</gene>
<sequence>MFVLLLQVLGCLCSEHVFVQEASLLSPYVDEIGRFLNWKTFGEQVIKVHGKDVFVQLGYSSPNSSGAVLGSHPISSERFCVDLVIEVEEGSKGEDSEGMAIWISDEETFNEGTCFGRSCNFKGLLVAIKPSGKSYIGVKAGNVSINPRSIDKSFDRVEYRDFPFGEKFVLRIEQKNYELSIYLGEPENLSLVHSYRSNIVGEGDFFGVSASTGKSSASFRLVAVESYHLKDLGPGEYTSDDVHTGGRLVWILLAVVVSVTGYYLYSIQIKKDN</sequence>
<dbReference type="SUPFAM" id="SSF49899">
    <property type="entry name" value="Concanavalin A-like lectins/glucanases"/>
    <property type="match status" value="1"/>
</dbReference>